<comment type="caution">
    <text evidence="2">The sequence shown here is derived from an EMBL/GenBank/DDBJ whole genome shotgun (WGS) entry which is preliminary data.</text>
</comment>
<gene>
    <name evidence="2" type="ORF">NDU88_004362</name>
</gene>
<dbReference type="Proteomes" id="UP001066276">
    <property type="component" value="Chromosome 3_1"/>
</dbReference>
<keyword evidence="3" id="KW-1185">Reference proteome</keyword>
<dbReference type="AlphaFoldDB" id="A0AAV7UF99"/>
<evidence type="ECO:0000256" key="1">
    <source>
        <dbReference type="SAM" id="MobiDB-lite"/>
    </source>
</evidence>
<name>A0AAV7UF99_PLEWA</name>
<feature type="region of interest" description="Disordered" evidence="1">
    <location>
        <begin position="1"/>
        <end position="28"/>
    </location>
</feature>
<organism evidence="2 3">
    <name type="scientific">Pleurodeles waltl</name>
    <name type="common">Iberian ribbed newt</name>
    <dbReference type="NCBI Taxonomy" id="8319"/>
    <lineage>
        <taxon>Eukaryota</taxon>
        <taxon>Metazoa</taxon>
        <taxon>Chordata</taxon>
        <taxon>Craniata</taxon>
        <taxon>Vertebrata</taxon>
        <taxon>Euteleostomi</taxon>
        <taxon>Amphibia</taxon>
        <taxon>Batrachia</taxon>
        <taxon>Caudata</taxon>
        <taxon>Salamandroidea</taxon>
        <taxon>Salamandridae</taxon>
        <taxon>Pleurodelinae</taxon>
        <taxon>Pleurodeles</taxon>
    </lineage>
</organism>
<evidence type="ECO:0000313" key="2">
    <source>
        <dbReference type="EMBL" id="KAJ1187587.1"/>
    </source>
</evidence>
<accession>A0AAV7UF99</accession>
<protein>
    <submittedName>
        <fullName evidence="2">Uncharacterized protein</fullName>
    </submittedName>
</protein>
<reference evidence="2" key="1">
    <citation type="journal article" date="2022" name="bioRxiv">
        <title>Sequencing and chromosome-scale assembly of the giantPleurodeles waltlgenome.</title>
        <authorList>
            <person name="Brown T."/>
            <person name="Elewa A."/>
            <person name="Iarovenko S."/>
            <person name="Subramanian E."/>
            <person name="Araus A.J."/>
            <person name="Petzold A."/>
            <person name="Susuki M."/>
            <person name="Suzuki K.-i.T."/>
            <person name="Hayashi T."/>
            <person name="Toyoda A."/>
            <person name="Oliveira C."/>
            <person name="Osipova E."/>
            <person name="Leigh N.D."/>
            <person name="Simon A."/>
            <person name="Yun M.H."/>
        </authorList>
    </citation>
    <scope>NUCLEOTIDE SEQUENCE</scope>
    <source>
        <strain evidence="2">20211129_DDA</strain>
        <tissue evidence="2">Liver</tissue>
    </source>
</reference>
<evidence type="ECO:0000313" key="3">
    <source>
        <dbReference type="Proteomes" id="UP001066276"/>
    </source>
</evidence>
<sequence>MQRQRSSRKFEARPTGSMYSRAERMQPDFQRGTDAVTFLQEDGPEVGLVAAVEPVHSVEEEAEEEDIDNQNNIIMQYFQ</sequence>
<proteinExistence type="predicted"/>
<dbReference type="EMBL" id="JANPWB010000005">
    <property type="protein sequence ID" value="KAJ1187587.1"/>
    <property type="molecule type" value="Genomic_DNA"/>
</dbReference>